<evidence type="ECO:0000256" key="5">
    <source>
        <dbReference type="ARBA" id="ARBA00022840"/>
    </source>
</evidence>
<keyword evidence="1 7" id="KW-0963">Cytoplasm</keyword>
<sequence length="315" mass="32633">MGGALDPVVATGRNLVRHALDDLGPAARIVIGVSGGADSLALAAVTAFVADRAALDVEAVVVDHQLQPGSAEVAEVAVKQLAGIGLPARVVRVEVGADGGPEGAARTARLGALGATGADAVLLAHTLDDQAETVLLGLGRGSGPRSIAGMSAHDGLWRRPFLRLRRADTEHICRVHGLTWWTDPHNSDPAFRRSRLRAEVMPLLEDVLGGGVAEALARTAEQVRHDGLVLDALAAEVAAPHDVDTLAALPVAVRSRVLRLAALAAGAEALTATHVSELDRLVTDWRGQRRVELPGGVSATRTGASLSFADTPVKR</sequence>
<evidence type="ECO:0000256" key="7">
    <source>
        <dbReference type="HAMAP-Rule" id="MF_01161"/>
    </source>
</evidence>
<dbReference type="SUPFAM" id="SSF82829">
    <property type="entry name" value="MesJ substrate recognition domain-like"/>
    <property type="match status" value="1"/>
</dbReference>
<comment type="catalytic activity">
    <reaction evidence="6 7">
        <text>cytidine(34) in tRNA(Ile2) + L-lysine + ATP = lysidine(34) in tRNA(Ile2) + AMP + diphosphate + H(+)</text>
        <dbReference type="Rhea" id="RHEA:43744"/>
        <dbReference type="Rhea" id="RHEA-COMP:10625"/>
        <dbReference type="Rhea" id="RHEA-COMP:10670"/>
        <dbReference type="ChEBI" id="CHEBI:15378"/>
        <dbReference type="ChEBI" id="CHEBI:30616"/>
        <dbReference type="ChEBI" id="CHEBI:32551"/>
        <dbReference type="ChEBI" id="CHEBI:33019"/>
        <dbReference type="ChEBI" id="CHEBI:82748"/>
        <dbReference type="ChEBI" id="CHEBI:83665"/>
        <dbReference type="ChEBI" id="CHEBI:456215"/>
        <dbReference type="EC" id="6.3.4.19"/>
    </reaction>
</comment>
<comment type="similarity">
    <text evidence="7">Belongs to the tRNA(Ile)-lysidine synthase family.</text>
</comment>
<keyword evidence="4 7" id="KW-0547">Nucleotide-binding</keyword>
<evidence type="ECO:0000259" key="9">
    <source>
        <dbReference type="Pfam" id="PF09179"/>
    </source>
</evidence>
<dbReference type="RefSeq" id="WP_232403916.1">
    <property type="nucleotide sequence ID" value="NZ_CP102173.1"/>
</dbReference>
<feature type="domain" description="tRNA(Ile)-lysidine synthase substrate-binding" evidence="9">
    <location>
        <begin position="242"/>
        <end position="297"/>
    </location>
</feature>
<keyword evidence="3 7" id="KW-0819">tRNA processing</keyword>
<dbReference type="CDD" id="cd01992">
    <property type="entry name" value="TilS_N"/>
    <property type="match status" value="1"/>
</dbReference>
<dbReference type="InterPro" id="IPR011063">
    <property type="entry name" value="TilS/TtcA_N"/>
</dbReference>
<dbReference type="InterPro" id="IPR015262">
    <property type="entry name" value="tRNA_Ile_lys_synt_subst-bd"/>
</dbReference>
<dbReference type="GO" id="GO:0032267">
    <property type="term" value="F:tRNA(Ile)-lysidine synthase activity"/>
    <property type="evidence" value="ECO:0007669"/>
    <property type="project" value="UniProtKB-EC"/>
</dbReference>
<proteinExistence type="inferred from homology"/>
<evidence type="ECO:0000256" key="6">
    <source>
        <dbReference type="ARBA" id="ARBA00048539"/>
    </source>
</evidence>
<evidence type="ECO:0000256" key="4">
    <source>
        <dbReference type="ARBA" id="ARBA00022741"/>
    </source>
</evidence>
<keyword evidence="5 7" id="KW-0067">ATP-binding</keyword>
<dbReference type="HAMAP" id="MF_01161">
    <property type="entry name" value="tRNA_Ile_lys_synt"/>
    <property type="match status" value="1"/>
</dbReference>
<dbReference type="NCBIfam" id="TIGR02432">
    <property type="entry name" value="lysidine_TilS_N"/>
    <property type="match status" value="1"/>
</dbReference>
<organism evidence="10 11">
    <name type="scientific">Aeromicrobium wangtongii</name>
    <dbReference type="NCBI Taxonomy" id="2969247"/>
    <lineage>
        <taxon>Bacteria</taxon>
        <taxon>Bacillati</taxon>
        <taxon>Actinomycetota</taxon>
        <taxon>Actinomycetes</taxon>
        <taxon>Propionibacteriales</taxon>
        <taxon>Nocardioidaceae</taxon>
        <taxon>Aeromicrobium</taxon>
    </lineage>
</organism>
<name>A0ABY5M8B5_9ACTN</name>
<evidence type="ECO:0000313" key="11">
    <source>
        <dbReference type="Proteomes" id="UP001316184"/>
    </source>
</evidence>
<dbReference type="EMBL" id="CP102173">
    <property type="protein sequence ID" value="UUP13359.1"/>
    <property type="molecule type" value="Genomic_DNA"/>
</dbReference>
<dbReference type="InterPro" id="IPR012094">
    <property type="entry name" value="tRNA_Ile_lys_synt"/>
</dbReference>
<gene>
    <name evidence="7 10" type="primary">tilS</name>
    <name evidence="10" type="ORF">NQV15_16150</name>
</gene>
<feature type="domain" description="tRNA(Ile)-lysidine/2-thiocytidine synthase N-terminal" evidence="8">
    <location>
        <begin position="29"/>
        <end position="198"/>
    </location>
</feature>
<keyword evidence="2 7" id="KW-0436">Ligase</keyword>
<dbReference type="PANTHER" id="PTHR43033">
    <property type="entry name" value="TRNA(ILE)-LYSIDINE SYNTHASE-RELATED"/>
    <property type="match status" value="1"/>
</dbReference>
<evidence type="ECO:0000313" key="10">
    <source>
        <dbReference type="EMBL" id="UUP13359.1"/>
    </source>
</evidence>
<dbReference type="Pfam" id="PF09179">
    <property type="entry name" value="TilS"/>
    <property type="match status" value="1"/>
</dbReference>
<comment type="subcellular location">
    <subcellularLocation>
        <location evidence="7">Cytoplasm</location>
    </subcellularLocation>
</comment>
<dbReference type="Gene3D" id="3.40.50.620">
    <property type="entry name" value="HUPs"/>
    <property type="match status" value="1"/>
</dbReference>
<protein>
    <recommendedName>
        <fullName evidence="7">tRNA(Ile)-lysidine synthase</fullName>
        <ecNumber evidence="7">6.3.4.19</ecNumber>
    </recommendedName>
    <alternativeName>
        <fullName evidence="7">tRNA(Ile)-2-lysyl-cytidine synthase</fullName>
    </alternativeName>
    <alternativeName>
        <fullName evidence="7">tRNA(Ile)-lysidine synthetase</fullName>
    </alternativeName>
</protein>
<dbReference type="EC" id="6.3.4.19" evidence="7"/>
<accession>A0ABY5M8B5</accession>
<dbReference type="InterPro" id="IPR012795">
    <property type="entry name" value="tRNA_Ile_lys_synt_N"/>
</dbReference>
<dbReference type="PANTHER" id="PTHR43033:SF1">
    <property type="entry name" value="TRNA(ILE)-LYSIDINE SYNTHASE-RELATED"/>
    <property type="match status" value="1"/>
</dbReference>
<dbReference type="SUPFAM" id="SSF52402">
    <property type="entry name" value="Adenine nucleotide alpha hydrolases-like"/>
    <property type="match status" value="1"/>
</dbReference>
<evidence type="ECO:0000256" key="3">
    <source>
        <dbReference type="ARBA" id="ARBA00022694"/>
    </source>
</evidence>
<comment type="domain">
    <text evidence="7">The N-terminal region contains the highly conserved SGGXDS motif, predicted to be a P-loop motif involved in ATP binding.</text>
</comment>
<evidence type="ECO:0000256" key="1">
    <source>
        <dbReference type="ARBA" id="ARBA00022490"/>
    </source>
</evidence>
<dbReference type="Proteomes" id="UP001316184">
    <property type="component" value="Chromosome"/>
</dbReference>
<dbReference type="Pfam" id="PF01171">
    <property type="entry name" value="ATP_bind_3"/>
    <property type="match status" value="1"/>
</dbReference>
<reference evidence="10 11" key="1">
    <citation type="submission" date="2022-08" db="EMBL/GenBank/DDBJ databases">
        <title>novel species in genus Aeromicrobium.</title>
        <authorList>
            <person name="Ye L."/>
        </authorList>
    </citation>
    <scope>NUCLEOTIDE SEQUENCE [LARGE SCALE GENOMIC DNA]</scope>
    <source>
        <strain evidence="11">zg-Y1379</strain>
    </source>
</reference>
<feature type="binding site" evidence="7">
    <location>
        <begin position="34"/>
        <end position="39"/>
    </location>
    <ligand>
        <name>ATP</name>
        <dbReference type="ChEBI" id="CHEBI:30616"/>
    </ligand>
</feature>
<dbReference type="InterPro" id="IPR014729">
    <property type="entry name" value="Rossmann-like_a/b/a_fold"/>
</dbReference>
<keyword evidence="11" id="KW-1185">Reference proteome</keyword>
<comment type="function">
    <text evidence="7">Ligates lysine onto the cytidine present at position 34 of the AUA codon-specific tRNA(Ile) that contains the anticodon CAU, in an ATP-dependent manner. Cytidine is converted to lysidine, thus changing the amino acid specificity of the tRNA from methionine to isoleucine.</text>
</comment>
<evidence type="ECO:0000256" key="2">
    <source>
        <dbReference type="ARBA" id="ARBA00022598"/>
    </source>
</evidence>
<evidence type="ECO:0000259" key="8">
    <source>
        <dbReference type="Pfam" id="PF01171"/>
    </source>
</evidence>